<dbReference type="InterPro" id="IPR051466">
    <property type="entry name" value="D-amino_acid_metab_enzyme"/>
</dbReference>
<dbReference type="Gene3D" id="3.20.20.10">
    <property type="entry name" value="Alanine racemase"/>
    <property type="match status" value="1"/>
</dbReference>
<dbReference type="Proteomes" id="UP000288246">
    <property type="component" value="Unassembled WGS sequence"/>
</dbReference>
<gene>
    <name evidence="3" type="ORF">CTKZ_06690</name>
</gene>
<dbReference type="EMBL" id="BHYL01000050">
    <property type="protein sequence ID" value="GCD19107.1"/>
    <property type="molecule type" value="Genomic_DNA"/>
</dbReference>
<dbReference type="AlphaFoldDB" id="A0A401UWN7"/>
<dbReference type="PANTHER" id="PTHR28004">
    <property type="entry name" value="ZGC:162816-RELATED"/>
    <property type="match status" value="1"/>
</dbReference>
<evidence type="ECO:0000259" key="2">
    <source>
        <dbReference type="Pfam" id="PF01168"/>
    </source>
</evidence>
<dbReference type="InterPro" id="IPR001608">
    <property type="entry name" value="Ala_racemase_N"/>
</dbReference>
<organism evidence="3 4">
    <name type="scientific">Cellulomonas algicola</name>
    <dbReference type="NCBI Taxonomy" id="2071633"/>
    <lineage>
        <taxon>Bacteria</taxon>
        <taxon>Bacillati</taxon>
        <taxon>Actinomycetota</taxon>
        <taxon>Actinomycetes</taxon>
        <taxon>Micrococcales</taxon>
        <taxon>Cellulomonadaceae</taxon>
        <taxon>Cellulomonas</taxon>
    </lineage>
</organism>
<sequence length="422" mass="43670">MTGTARGTVPPTSPSTTATVRTADASAPATGTLGVRLDEATRGLPAPLAVVDLDALDANATDLVHRAGGTPVRVASKSVRVRHVLHDVLARPGFAGVMAYSVREAVWLAREGVDDVLLGYPSVDTGALDELAADPRAAAAVTLMVDDVAQADLAAAAARAHGTTLRVCLDVDASLRVRLGPLRAHLGVRRSPVHSAADAAVLAAAVEARGPLVVRGVMFYEAQVAGLPDTSPAVRAVKRLSVADLAVRRAAVVEAVQDAVGHSLDLVNSGGSGSVETSVSDATVTEVTAGSGLFVPTLFDRYRAFEPRPAAFFGLDVVRVPGPGWATVFGGGYVASGPAVKTRLPRPVWPGGLALTSREGAGEVQTPLRLSSGADLRVGDRVWFRHAKAGEVMERFSDVHLVRGTSVEATVPTYRGEGRTFG</sequence>
<feature type="region of interest" description="Disordered" evidence="1">
    <location>
        <begin position="1"/>
        <end position="27"/>
    </location>
</feature>
<evidence type="ECO:0000313" key="4">
    <source>
        <dbReference type="Proteomes" id="UP000288246"/>
    </source>
</evidence>
<feature type="compositionally biased region" description="Low complexity" evidence="1">
    <location>
        <begin position="8"/>
        <end position="23"/>
    </location>
</feature>
<dbReference type="InterPro" id="IPR029066">
    <property type="entry name" value="PLP-binding_barrel"/>
</dbReference>
<protein>
    <submittedName>
        <fullName evidence="3">Alanine racemase</fullName>
    </submittedName>
</protein>
<reference evidence="3 4" key="1">
    <citation type="submission" date="2018-11" db="EMBL/GenBank/DDBJ databases">
        <title>Draft genome sequence of Cellulomonas takizawaensis strain TKZ-21.</title>
        <authorList>
            <person name="Yamamura H."/>
            <person name="Hayashi T."/>
            <person name="Hamada M."/>
            <person name="Serisawa Y."/>
            <person name="Matsuyama K."/>
            <person name="Nakagawa Y."/>
            <person name="Otoguro M."/>
            <person name="Yanagida F."/>
            <person name="Hayakawa M."/>
        </authorList>
    </citation>
    <scope>NUCLEOTIDE SEQUENCE [LARGE SCALE GENOMIC DNA]</scope>
    <source>
        <strain evidence="3 4">TKZ-21</strain>
    </source>
</reference>
<dbReference type="RefSeq" id="WP_371852316.1">
    <property type="nucleotide sequence ID" value="NZ_BHYL01000050.1"/>
</dbReference>
<dbReference type="SUPFAM" id="SSF51419">
    <property type="entry name" value="PLP-binding barrel"/>
    <property type="match status" value="1"/>
</dbReference>
<accession>A0A401UWN7</accession>
<dbReference type="GO" id="GO:0036088">
    <property type="term" value="P:D-serine catabolic process"/>
    <property type="evidence" value="ECO:0007669"/>
    <property type="project" value="TreeGrafter"/>
</dbReference>
<evidence type="ECO:0000256" key="1">
    <source>
        <dbReference type="SAM" id="MobiDB-lite"/>
    </source>
</evidence>
<dbReference type="Pfam" id="PF01168">
    <property type="entry name" value="Ala_racemase_N"/>
    <property type="match status" value="1"/>
</dbReference>
<evidence type="ECO:0000313" key="3">
    <source>
        <dbReference type="EMBL" id="GCD19107.1"/>
    </source>
</evidence>
<proteinExistence type="predicted"/>
<dbReference type="GO" id="GO:0008721">
    <property type="term" value="F:D-serine ammonia-lyase activity"/>
    <property type="evidence" value="ECO:0007669"/>
    <property type="project" value="TreeGrafter"/>
</dbReference>
<feature type="domain" description="Alanine racemase N-terminal" evidence="2">
    <location>
        <begin position="51"/>
        <end position="294"/>
    </location>
</feature>
<dbReference type="PANTHER" id="PTHR28004:SF2">
    <property type="entry name" value="D-SERINE DEHYDRATASE"/>
    <property type="match status" value="1"/>
</dbReference>
<keyword evidence="4" id="KW-1185">Reference proteome</keyword>
<name>A0A401UWN7_9CELL</name>
<comment type="caution">
    <text evidence="3">The sequence shown here is derived from an EMBL/GenBank/DDBJ whole genome shotgun (WGS) entry which is preliminary data.</text>
</comment>